<name>A0A1B0AHX1_GLOPL</name>
<protein>
    <submittedName>
        <fullName evidence="2">Uncharacterized protein</fullName>
    </submittedName>
</protein>
<reference evidence="2" key="2">
    <citation type="submission" date="2020-05" db="UniProtKB">
        <authorList>
            <consortium name="EnsemblMetazoa"/>
        </authorList>
    </citation>
    <scope>IDENTIFICATION</scope>
    <source>
        <strain evidence="2">IAEA</strain>
    </source>
</reference>
<proteinExistence type="predicted"/>
<feature type="compositionally biased region" description="Basic residues" evidence="1">
    <location>
        <begin position="242"/>
        <end position="251"/>
    </location>
</feature>
<organism evidence="2 3">
    <name type="scientific">Glossina pallidipes</name>
    <name type="common">Tsetse fly</name>
    <dbReference type="NCBI Taxonomy" id="7398"/>
    <lineage>
        <taxon>Eukaryota</taxon>
        <taxon>Metazoa</taxon>
        <taxon>Ecdysozoa</taxon>
        <taxon>Arthropoda</taxon>
        <taxon>Hexapoda</taxon>
        <taxon>Insecta</taxon>
        <taxon>Pterygota</taxon>
        <taxon>Neoptera</taxon>
        <taxon>Endopterygota</taxon>
        <taxon>Diptera</taxon>
        <taxon>Brachycera</taxon>
        <taxon>Muscomorpha</taxon>
        <taxon>Hippoboscoidea</taxon>
        <taxon>Glossinidae</taxon>
        <taxon>Glossina</taxon>
    </lineage>
</organism>
<sequence length="268" mass="28708">MDEDMQNLMYIGFGFISGSFEIITSTHTEHCCFSFITSSVIPTLGILSILSRGKGGGSENSILFKNCITMVSKPSRSESLSIETICEPPIADIPRLNIDNKFDRALSKRKPGRACASSLALFSKLPVIVTKLPAVVSTRSLPASTNIGKLRPLPEPNDAANSFTNISISNDIDCSTCPCPASFAETLGVGDGNSSIKPPAHIGHVKSKFHDFKSFNKTTICLATTAKSANLDPTNLGGKLKTKTNVRRARTHTSDSKIGIKQSQAMSI</sequence>
<dbReference type="VEuPathDB" id="VectorBase:GPAI046339"/>
<evidence type="ECO:0000256" key="1">
    <source>
        <dbReference type="SAM" id="MobiDB-lite"/>
    </source>
</evidence>
<accession>A0A1B0AHX1</accession>
<keyword evidence="3" id="KW-1185">Reference proteome</keyword>
<dbReference type="Proteomes" id="UP000092445">
    <property type="component" value="Unassembled WGS sequence"/>
</dbReference>
<reference evidence="3" key="1">
    <citation type="submission" date="2014-03" db="EMBL/GenBank/DDBJ databases">
        <authorList>
            <person name="Aksoy S."/>
            <person name="Warren W."/>
            <person name="Wilson R.K."/>
        </authorList>
    </citation>
    <scope>NUCLEOTIDE SEQUENCE [LARGE SCALE GENOMIC DNA]</scope>
    <source>
        <strain evidence="3">IAEA</strain>
    </source>
</reference>
<evidence type="ECO:0000313" key="2">
    <source>
        <dbReference type="EnsemblMetazoa" id="GPAI046339-PA"/>
    </source>
</evidence>
<dbReference type="AlphaFoldDB" id="A0A1B0AHX1"/>
<evidence type="ECO:0000313" key="3">
    <source>
        <dbReference type="Proteomes" id="UP000092445"/>
    </source>
</evidence>
<feature type="region of interest" description="Disordered" evidence="1">
    <location>
        <begin position="242"/>
        <end position="268"/>
    </location>
</feature>
<dbReference type="EnsemblMetazoa" id="GPAI046339-RA">
    <property type="protein sequence ID" value="GPAI046339-PA"/>
    <property type="gene ID" value="GPAI046339"/>
</dbReference>